<dbReference type="InterPro" id="IPR050565">
    <property type="entry name" value="LYPA1-2/EST-like"/>
</dbReference>
<accession>A0AAD4LP43</accession>
<name>A0AAD4LP43_9AGAM</name>
<keyword evidence="12" id="KW-1185">Reference proteome</keyword>
<dbReference type="InterPro" id="IPR029058">
    <property type="entry name" value="AB_hydrolase_fold"/>
</dbReference>
<dbReference type="GO" id="GO:0005737">
    <property type="term" value="C:cytoplasm"/>
    <property type="evidence" value="ECO:0007669"/>
    <property type="project" value="TreeGrafter"/>
</dbReference>
<dbReference type="GO" id="GO:0008474">
    <property type="term" value="F:palmitoyl-(protein) hydrolase activity"/>
    <property type="evidence" value="ECO:0007669"/>
    <property type="project" value="UniProtKB-EC"/>
</dbReference>
<evidence type="ECO:0000256" key="9">
    <source>
        <dbReference type="ARBA" id="ARBA00047337"/>
    </source>
</evidence>
<evidence type="ECO:0000313" key="11">
    <source>
        <dbReference type="EMBL" id="KAH8999154.1"/>
    </source>
</evidence>
<evidence type="ECO:0000256" key="8">
    <source>
        <dbReference type="ARBA" id="ARBA00031195"/>
    </source>
</evidence>
<evidence type="ECO:0000256" key="1">
    <source>
        <dbReference type="ARBA" id="ARBA00006499"/>
    </source>
</evidence>
<dbReference type="GO" id="GO:0006631">
    <property type="term" value="P:fatty acid metabolic process"/>
    <property type="evidence" value="ECO:0007669"/>
    <property type="project" value="UniProtKB-KW"/>
</dbReference>
<proteinExistence type="inferred from homology"/>
<dbReference type="PANTHER" id="PTHR10655">
    <property type="entry name" value="LYSOPHOSPHOLIPASE-RELATED"/>
    <property type="match status" value="1"/>
</dbReference>
<dbReference type="Pfam" id="PF02230">
    <property type="entry name" value="Abhydrolase_2"/>
    <property type="match status" value="1"/>
</dbReference>
<dbReference type="AlphaFoldDB" id="A0AAD4LP43"/>
<evidence type="ECO:0000256" key="7">
    <source>
        <dbReference type="ARBA" id="ARBA00029392"/>
    </source>
</evidence>
<comment type="caution">
    <text evidence="11">The sequence shown here is derived from an EMBL/GenBank/DDBJ whole genome shotgun (WGS) entry which is preliminary data.</text>
</comment>
<dbReference type="SUPFAM" id="SSF53474">
    <property type="entry name" value="alpha/beta-Hydrolases"/>
    <property type="match status" value="1"/>
</dbReference>
<evidence type="ECO:0000259" key="10">
    <source>
        <dbReference type="Pfam" id="PF02230"/>
    </source>
</evidence>
<dbReference type="Gene3D" id="3.40.50.1820">
    <property type="entry name" value="alpha/beta hydrolase"/>
    <property type="match status" value="1"/>
</dbReference>
<comment type="function">
    <text evidence="7">Hydrolyzes fatty acids from S-acylated cysteine residues in proteins with a strong preference for palmitoylated G-alpha proteins over other acyl substrates. Mediates the deacylation of G-alpha proteins such as GPA1 in vivo, but has weak or no activity toward palmitoylated Ras proteins. Has weak lysophospholipase activity in vitro; however such activity may not exist in vivo.</text>
</comment>
<comment type="similarity">
    <text evidence="1">Belongs to the AB hydrolase superfamily. AB hydrolase 2 family.</text>
</comment>
<comment type="catalytic activity">
    <reaction evidence="9">
        <text>S-hexadecanoyl-L-cysteinyl-[protein] + H2O = L-cysteinyl-[protein] + hexadecanoate + H(+)</text>
        <dbReference type="Rhea" id="RHEA:19233"/>
        <dbReference type="Rhea" id="RHEA-COMP:10131"/>
        <dbReference type="Rhea" id="RHEA-COMP:11032"/>
        <dbReference type="ChEBI" id="CHEBI:7896"/>
        <dbReference type="ChEBI" id="CHEBI:15377"/>
        <dbReference type="ChEBI" id="CHEBI:15378"/>
        <dbReference type="ChEBI" id="CHEBI:29950"/>
        <dbReference type="ChEBI" id="CHEBI:74151"/>
        <dbReference type="EC" id="3.1.2.22"/>
    </reaction>
</comment>
<organism evidence="11 12">
    <name type="scientific">Lactarius akahatsu</name>
    <dbReference type="NCBI Taxonomy" id="416441"/>
    <lineage>
        <taxon>Eukaryota</taxon>
        <taxon>Fungi</taxon>
        <taxon>Dikarya</taxon>
        <taxon>Basidiomycota</taxon>
        <taxon>Agaricomycotina</taxon>
        <taxon>Agaricomycetes</taxon>
        <taxon>Russulales</taxon>
        <taxon>Russulaceae</taxon>
        <taxon>Lactarius</taxon>
    </lineage>
</organism>
<evidence type="ECO:0000313" key="12">
    <source>
        <dbReference type="Proteomes" id="UP001201163"/>
    </source>
</evidence>
<dbReference type="InterPro" id="IPR003140">
    <property type="entry name" value="PLipase/COase/thioEstase"/>
</dbReference>
<reference evidence="11" key="1">
    <citation type="submission" date="2022-01" db="EMBL/GenBank/DDBJ databases">
        <title>Comparative genomics reveals a dynamic genome evolution in the ectomycorrhizal milk-cap (Lactarius) mushrooms.</title>
        <authorList>
            <consortium name="DOE Joint Genome Institute"/>
            <person name="Lebreton A."/>
            <person name="Tang N."/>
            <person name="Kuo A."/>
            <person name="LaButti K."/>
            <person name="Drula E."/>
            <person name="Barry K."/>
            <person name="Clum A."/>
            <person name="Lipzen A."/>
            <person name="Mousain D."/>
            <person name="Ng V."/>
            <person name="Wang R."/>
            <person name="Wang X."/>
            <person name="Dai Y."/>
            <person name="Henrissat B."/>
            <person name="Grigoriev I.V."/>
            <person name="Guerin-Laguette A."/>
            <person name="Yu F."/>
            <person name="Martin F.M."/>
        </authorList>
    </citation>
    <scope>NUCLEOTIDE SEQUENCE</scope>
    <source>
        <strain evidence="11">QP</strain>
    </source>
</reference>
<dbReference type="EC" id="3.1.2.22" evidence="2"/>
<dbReference type="GO" id="GO:0052689">
    <property type="term" value="F:carboxylic ester hydrolase activity"/>
    <property type="evidence" value="ECO:0007669"/>
    <property type="project" value="UniProtKB-KW"/>
</dbReference>
<keyword evidence="6" id="KW-0276">Fatty acid metabolism</keyword>
<evidence type="ECO:0000256" key="4">
    <source>
        <dbReference type="ARBA" id="ARBA00022487"/>
    </source>
</evidence>
<dbReference type="PANTHER" id="PTHR10655:SF17">
    <property type="entry name" value="LYSOPHOSPHOLIPASE-LIKE PROTEIN 1"/>
    <property type="match status" value="1"/>
</dbReference>
<keyword evidence="5" id="KW-0378">Hydrolase</keyword>
<gene>
    <name evidence="11" type="ORF">EDB92DRAFT_1791162</name>
</gene>
<dbReference type="Proteomes" id="UP001201163">
    <property type="component" value="Unassembled WGS sequence"/>
</dbReference>
<keyword evidence="4" id="KW-0719">Serine esterase</keyword>
<evidence type="ECO:0000256" key="5">
    <source>
        <dbReference type="ARBA" id="ARBA00022801"/>
    </source>
</evidence>
<evidence type="ECO:0000256" key="2">
    <source>
        <dbReference type="ARBA" id="ARBA00012423"/>
    </source>
</evidence>
<protein>
    <recommendedName>
        <fullName evidence="3">Acyl-protein thioesterase 1</fullName>
        <ecNumber evidence="2">3.1.2.22</ecNumber>
    </recommendedName>
    <alternativeName>
        <fullName evidence="8">Palmitoyl-protein hydrolase</fullName>
    </alternativeName>
</protein>
<feature type="domain" description="Phospholipase/carboxylesterase/thioesterase" evidence="10">
    <location>
        <begin position="9"/>
        <end position="234"/>
    </location>
</feature>
<keyword evidence="6" id="KW-0443">Lipid metabolism</keyword>
<evidence type="ECO:0000256" key="3">
    <source>
        <dbReference type="ARBA" id="ARBA00014923"/>
    </source>
</evidence>
<sequence>MPASPLLFNSISKHTATVIFLHGLGDTGHGWSQPVSAIFRKDLGLSHIKWILPHAPSVPVTANFGLTMPAWFDITSFDFSTGEDEDGMLRTVSYINQLISAEVDSGIDPGRIVVGGFSQGAAMSLLCGLTNERQLGGVVSLSGWLVLRSKIKAMCSSHATSNSIFWGHGTADPLVKFDLGKDSVDFLKNTLGLPEAPNAAGATTLKGITFKAYDGLEHGADLQELDDLAAWLKKTLPDSPPA</sequence>
<dbReference type="EMBL" id="JAKELL010000004">
    <property type="protein sequence ID" value="KAH8999154.1"/>
    <property type="molecule type" value="Genomic_DNA"/>
</dbReference>
<evidence type="ECO:0000256" key="6">
    <source>
        <dbReference type="ARBA" id="ARBA00022832"/>
    </source>
</evidence>